<dbReference type="GO" id="GO:0005886">
    <property type="term" value="C:plasma membrane"/>
    <property type="evidence" value="ECO:0007669"/>
    <property type="project" value="UniProtKB-SubCell"/>
</dbReference>
<evidence type="ECO:0000256" key="2">
    <source>
        <dbReference type="ARBA" id="ARBA00022448"/>
    </source>
</evidence>
<dbReference type="AlphaFoldDB" id="A0A163UYN0"/>
<feature type="transmembrane region" description="Helical" evidence="7">
    <location>
        <begin position="43"/>
        <end position="66"/>
    </location>
</feature>
<dbReference type="Proteomes" id="UP000076563">
    <property type="component" value="Unassembled WGS sequence"/>
</dbReference>
<evidence type="ECO:0000256" key="3">
    <source>
        <dbReference type="ARBA" id="ARBA00022475"/>
    </source>
</evidence>
<dbReference type="EMBL" id="LQRA01000082">
    <property type="protein sequence ID" value="KZE74067.1"/>
    <property type="molecule type" value="Genomic_DNA"/>
</dbReference>
<accession>A0A163UYN0</accession>
<feature type="transmembrane region" description="Helical" evidence="7">
    <location>
        <begin position="103"/>
        <end position="124"/>
    </location>
</feature>
<keyword evidence="3" id="KW-1003">Cell membrane</keyword>
<proteinExistence type="predicted"/>
<protein>
    <submittedName>
        <fullName evidence="9">Arabinose ABC transporter permease</fullName>
    </submittedName>
</protein>
<evidence type="ECO:0000256" key="4">
    <source>
        <dbReference type="ARBA" id="ARBA00022692"/>
    </source>
</evidence>
<dbReference type="OrthoDB" id="199773at2"/>
<feature type="domain" description="Major facilitator superfamily (MFS) profile" evidence="8">
    <location>
        <begin position="8"/>
        <end position="382"/>
    </location>
</feature>
<gene>
    <name evidence="9" type="ORF">AV654_30660</name>
</gene>
<feature type="transmembrane region" description="Helical" evidence="7">
    <location>
        <begin position="358"/>
        <end position="376"/>
    </location>
</feature>
<feature type="transmembrane region" description="Helical" evidence="7">
    <location>
        <begin position="162"/>
        <end position="183"/>
    </location>
</feature>
<dbReference type="PROSITE" id="PS50850">
    <property type="entry name" value="MFS"/>
    <property type="match status" value="1"/>
</dbReference>
<keyword evidence="6 7" id="KW-0472">Membrane</keyword>
<keyword evidence="4 7" id="KW-0812">Transmembrane</keyword>
<dbReference type="InterPro" id="IPR050189">
    <property type="entry name" value="MFS_Efflux_Transporters"/>
</dbReference>
<sequence>MNKINPLLILVLALGVFGIITTEMGIVGVLPQVTQKFNITASQAGWLVSIFALVVAISGPFLTLLASGMNRKFILLTAVLLFAISNIVYAFTTRFDVMLAFRIIPAIVHPAFFSVALVTAASLVSPEKSGQAVTKVFAGITVGFAFGVPLTSYLAEKVSLEAAFLFGAIVSLVAFFGILAWLPSMPVQTKLSYGAQLGILRKPALWLNIAAVTSIFAAMFSVYSYFAEYLGQVTHMNGSWISMMLMVFGVIMILGNFLFGSFLQKSVLRTTVLFPVVYIAAYLLIYYTGEYFMPMIVMILLWGIVHSGGLIVSQSWLMTEAQAAPEFGNSLFVSFTNLGITIGASVGGWVIGQLGIHQLMWSGIGFALLAFLLITVKIKRYSTKAVVKERGAATP</sequence>
<evidence type="ECO:0000256" key="1">
    <source>
        <dbReference type="ARBA" id="ARBA00004651"/>
    </source>
</evidence>
<evidence type="ECO:0000256" key="6">
    <source>
        <dbReference type="ARBA" id="ARBA00023136"/>
    </source>
</evidence>
<evidence type="ECO:0000259" key="8">
    <source>
        <dbReference type="PROSITE" id="PS50850"/>
    </source>
</evidence>
<comment type="subcellular location">
    <subcellularLocation>
        <location evidence="1">Cell membrane</location>
        <topology evidence="1">Multi-pass membrane protein</topology>
    </subcellularLocation>
</comment>
<keyword evidence="5 7" id="KW-1133">Transmembrane helix</keyword>
<dbReference type="SUPFAM" id="SSF103473">
    <property type="entry name" value="MFS general substrate transporter"/>
    <property type="match status" value="1"/>
</dbReference>
<keyword evidence="2" id="KW-0813">Transport</keyword>
<evidence type="ECO:0000313" key="9">
    <source>
        <dbReference type="EMBL" id="KZE74067.1"/>
    </source>
</evidence>
<feature type="transmembrane region" description="Helical" evidence="7">
    <location>
        <begin position="136"/>
        <end position="156"/>
    </location>
</feature>
<reference evidence="10" key="1">
    <citation type="submission" date="2016-01" db="EMBL/GenBank/DDBJ databases">
        <title>Draft genome of Chromobacterium sp. F49.</title>
        <authorList>
            <person name="Hong K.W."/>
        </authorList>
    </citation>
    <scope>NUCLEOTIDE SEQUENCE [LARGE SCALE GENOMIC DNA]</scope>
    <source>
        <strain evidence="10">M63</strain>
    </source>
</reference>
<dbReference type="InterPro" id="IPR011701">
    <property type="entry name" value="MFS"/>
</dbReference>
<dbReference type="RefSeq" id="WP_063186120.1">
    <property type="nucleotide sequence ID" value="NZ_LQRA01000082.1"/>
</dbReference>
<feature type="transmembrane region" description="Helical" evidence="7">
    <location>
        <begin position="295"/>
        <end position="319"/>
    </location>
</feature>
<feature type="transmembrane region" description="Helical" evidence="7">
    <location>
        <begin position="271"/>
        <end position="289"/>
    </location>
</feature>
<dbReference type="Gene3D" id="1.20.1250.20">
    <property type="entry name" value="MFS general substrate transporter like domains"/>
    <property type="match status" value="2"/>
</dbReference>
<feature type="transmembrane region" description="Helical" evidence="7">
    <location>
        <begin position="331"/>
        <end position="352"/>
    </location>
</feature>
<dbReference type="CDD" id="cd17324">
    <property type="entry name" value="MFS_NepI_like"/>
    <property type="match status" value="1"/>
</dbReference>
<feature type="transmembrane region" description="Helical" evidence="7">
    <location>
        <begin position="73"/>
        <end position="91"/>
    </location>
</feature>
<evidence type="ECO:0000313" key="10">
    <source>
        <dbReference type="Proteomes" id="UP000076563"/>
    </source>
</evidence>
<organism evidence="9 10">
    <name type="scientific">Paenibacillus elgii</name>
    <dbReference type="NCBI Taxonomy" id="189691"/>
    <lineage>
        <taxon>Bacteria</taxon>
        <taxon>Bacillati</taxon>
        <taxon>Bacillota</taxon>
        <taxon>Bacilli</taxon>
        <taxon>Bacillales</taxon>
        <taxon>Paenibacillaceae</taxon>
        <taxon>Paenibacillus</taxon>
    </lineage>
</organism>
<dbReference type="GO" id="GO:0022857">
    <property type="term" value="F:transmembrane transporter activity"/>
    <property type="evidence" value="ECO:0007669"/>
    <property type="project" value="InterPro"/>
</dbReference>
<dbReference type="InterPro" id="IPR036259">
    <property type="entry name" value="MFS_trans_sf"/>
</dbReference>
<feature type="transmembrane region" description="Helical" evidence="7">
    <location>
        <begin position="7"/>
        <end position="31"/>
    </location>
</feature>
<name>A0A163UYN0_9BACL</name>
<evidence type="ECO:0000256" key="7">
    <source>
        <dbReference type="SAM" id="Phobius"/>
    </source>
</evidence>
<dbReference type="PANTHER" id="PTHR43124:SF3">
    <property type="entry name" value="CHLORAMPHENICOL EFFLUX PUMP RV0191"/>
    <property type="match status" value="1"/>
</dbReference>
<comment type="caution">
    <text evidence="9">The sequence shown here is derived from an EMBL/GenBank/DDBJ whole genome shotgun (WGS) entry which is preliminary data.</text>
</comment>
<dbReference type="InterPro" id="IPR020846">
    <property type="entry name" value="MFS_dom"/>
</dbReference>
<dbReference type="Pfam" id="PF07690">
    <property type="entry name" value="MFS_1"/>
    <property type="match status" value="1"/>
</dbReference>
<dbReference type="eggNOG" id="COG2814">
    <property type="taxonomic scope" value="Bacteria"/>
</dbReference>
<evidence type="ECO:0000256" key="5">
    <source>
        <dbReference type="ARBA" id="ARBA00022989"/>
    </source>
</evidence>
<dbReference type="PANTHER" id="PTHR43124">
    <property type="entry name" value="PURINE EFFLUX PUMP PBUE"/>
    <property type="match status" value="1"/>
</dbReference>
<feature type="transmembrane region" description="Helical" evidence="7">
    <location>
        <begin position="204"/>
        <end position="226"/>
    </location>
</feature>
<keyword evidence="10" id="KW-1185">Reference proteome</keyword>
<feature type="transmembrane region" description="Helical" evidence="7">
    <location>
        <begin position="238"/>
        <end position="259"/>
    </location>
</feature>